<dbReference type="SUPFAM" id="SSF56112">
    <property type="entry name" value="Protein kinase-like (PK-like)"/>
    <property type="match status" value="2"/>
</dbReference>
<dbReference type="SMART" id="SM00220">
    <property type="entry name" value="S_TKc"/>
    <property type="match status" value="1"/>
</dbReference>
<dbReference type="WBParaSite" id="GPUH_0001116601-mRNA-1">
    <property type="protein sequence ID" value="GPUH_0001116601-mRNA-1"/>
    <property type="gene ID" value="GPUH_0001116601"/>
</dbReference>
<evidence type="ECO:0000313" key="3">
    <source>
        <dbReference type="Proteomes" id="UP000271098"/>
    </source>
</evidence>
<dbReference type="InterPro" id="IPR000719">
    <property type="entry name" value="Prot_kinase_dom"/>
</dbReference>
<evidence type="ECO:0000313" key="4">
    <source>
        <dbReference type="WBParaSite" id="GPUH_0001116601-mRNA-1"/>
    </source>
</evidence>
<dbReference type="Pfam" id="PF00069">
    <property type="entry name" value="Pkinase"/>
    <property type="match status" value="1"/>
</dbReference>
<evidence type="ECO:0000313" key="2">
    <source>
        <dbReference type="EMBL" id="VDN18404.1"/>
    </source>
</evidence>
<gene>
    <name evidence="2" type="ORF">GPUH_LOCUS11153</name>
</gene>
<name>A0A183DR12_9BILA</name>
<dbReference type="GO" id="GO:0005524">
    <property type="term" value="F:ATP binding"/>
    <property type="evidence" value="ECO:0007669"/>
    <property type="project" value="InterPro"/>
</dbReference>
<reference evidence="4" key="1">
    <citation type="submission" date="2016-06" db="UniProtKB">
        <authorList>
            <consortium name="WormBaseParasite"/>
        </authorList>
    </citation>
    <scope>IDENTIFICATION</scope>
</reference>
<keyword evidence="3" id="KW-1185">Reference proteome</keyword>
<dbReference type="InterPro" id="IPR050235">
    <property type="entry name" value="CK1_Ser-Thr_kinase"/>
</dbReference>
<evidence type="ECO:0000259" key="1">
    <source>
        <dbReference type="PROSITE" id="PS50011"/>
    </source>
</evidence>
<proteinExistence type="predicted"/>
<dbReference type="InterPro" id="IPR011009">
    <property type="entry name" value="Kinase-like_dom_sf"/>
</dbReference>
<dbReference type="PANTHER" id="PTHR11909">
    <property type="entry name" value="CASEIN KINASE-RELATED"/>
    <property type="match status" value="1"/>
</dbReference>
<dbReference type="AlphaFoldDB" id="A0A183DR12"/>
<protein>
    <submittedName>
        <fullName evidence="4">Protein kinase domain-containing protein</fullName>
    </submittedName>
</protein>
<dbReference type="GO" id="GO:0004672">
    <property type="term" value="F:protein kinase activity"/>
    <property type="evidence" value="ECO:0007669"/>
    <property type="project" value="InterPro"/>
</dbReference>
<dbReference type="EMBL" id="UYRT01078379">
    <property type="protein sequence ID" value="VDN18404.1"/>
    <property type="molecule type" value="Genomic_DNA"/>
</dbReference>
<sequence>MQVSVLKAVADCVHFCRFYDQGTDMKAHFIVMEMIGPSLDQLRAQLPGKSFTRSTALRVGMQVCFYLLVSVLKAVADCVHFCRFYDQGSDMKAHFIVMEMIGPSLDQLRAQLPGKSFTRSTALRVGMQCLHAIEELHEAGFISRDVKPGNFAIGLPGQQQRLIRMIDFGTAKRSCLRIIYKSEKFYRQSKEDSTPAANRVPWLGTARYCSIANHLGKEQCRKDDVESWFYVCVEMLATTLPWSQLQRSERQAIAEIKVKVRSNHRRKFLHQCPKIFDSILEAIDDWNDLDKPDYDGVS</sequence>
<dbReference type="Proteomes" id="UP000271098">
    <property type="component" value="Unassembled WGS sequence"/>
</dbReference>
<reference evidence="2 3" key="2">
    <citation type="submission" date="2018-11" db="EMBL/GenBank/DDBJ databases">
        <authorList>
            <consortium name="Pathogen Informatics"/>
        </authorList>
    </citation>
    <scope>NUCLEOTIDE SEQUENCE [LARGE SCALE GENOMIC DNA]</scope>
</reference>
<organism evidence="4">
    <name type="scientific">Gongylonema pulchrum</name>
    <dbReference type="NCBI Taxonomy" id="637853"/>
    <lineage>
        <taxon>Eukaryota</taxon>
        <taxon>Metazoa</taxon>
        <taxon>Ecdysozoa</taxon>
        <taxon>Nematoda</taxon>
        <taxon>Chromadorea</taxon>
        <taxon>Rhabditida</taxon>
        <taxon>Spirurina</taxon>
        <taxon>Spiruromorpha</taxon>
        <taxon>Spiruroidea</taxon>
        <taxon>Gongylonematidae</taxon>
        <taxon>Gongylonema</taxon>
    </lineage>
</organism>
<dbReference type="Gene3D" id="1.10.510.10">
    <property type="entry name" value="Transferase(Phosphotransferase) domain 1"/>
    <property type="match status" value="2"/>
</dbReference>
<dbReference type="PROSITE" id="PS50011">
    <property type="entry name" value="PROTEIN_KINASE_DOM"/>
    <property type="match status" value="1"/>
</dbReference>
<dbReference type="OrthoDB" id="5979581at2759"/>
<accession>A0A183DR12</accession>
<feature type="domain" description="Protein kinase" evidence="1">
    <location>
        <begin position="1"/>
        <end position="298"/>
    </location>
</feature>